<dbReference type="CDD" id="cd04584">
    <property type="entry name" value="CBS_pair_AcuB_like"/>
    <property type="match status" value="1"/>
</dbReference>
<evidence type="ECO:0000313" key="5">
    <source>
        <dbReference type="Proteomes" id="UP000288096"/>
    </source>
</evidence>
<keyword evidence="2" id="KW-0129">CBS domain</keyword>
<dbReference type="PROSITE" id="PS51371">
    <property type="entry name" value="CBS"/>
    <property type="match status" value="2"/>
</dbReference>
<dbReference type="InterPro" id="IPR045865">
    <property type="entry name" value="ACT-like_dom_sf"/>
</dbReference>
<dbReference type="InterPro" id="IPR002912">
    <property type="entry name" value="ACT_dom"/>
</dbReference>
<proteinExistence type="predicted"/>
<dbReference type="Proteomes" id="UP000288096">
    <property type="component" value="Unassembled WGS sequence"/>
</dbReference>
<dbReference type="Pfam" id="PF01842">
    <property type="entry name" value="ACT"/>
    <property type="match status" value="1"/>
</dbReference>
<dbReference type="InterPro" id="IPR046342">
    <property type="entry name" value="CBS_dom_sf"/>
</dbReference>
<keyword evidence="5" id="KW-1185">Reference proteome</keyword>
<dbReference type="Gene3D" id="3.10.580.10">
    <property type="entry name" value="CBS-domain"/>
    <property type="match status" value="1"/>
</dbReference>
<dbReference type="SMART" id="SM00116">
    <property type="entry name" value="CBS"/>
    <property type="match status" value="2"/>
</dbReference>
<evidence type="ECO:0000313" key="4">
    <source>
        <dbReference type="EMBL" id="GBC64131.1"/>
    </source>
</evidence>
<protein>
    <submittedName>
        <fullName evidence="4">Acetoin utilization protein AcuB</fullName>
    </submittedName>
</protein>
<reference evidence="5" key="2">
    <citation type="submission" date="2019-01" db="EMBL/GenBank/DDBJ databases">
        <title>Genome sequence of Desulfonema ishimotonii strain Tokyo 01.</title>
        <authorList>
            <person name="Fukui M."/>
        </authorList>
    </citation>
    <scope>NUCLEOTIDE SEQUENCE [LARGE SCALE GENOMIC DNA]</scope>
    <source>
        <strain evidence="5">Tokyo 01</strain>
    </source>
</reference>
<evidence type="ECO:0000259" key="3">
    <source>
        <dbReference type="PROSITE" id="PS51371"/>
    </source>
</evidence>
<dbReference type="Pfam" id="PF00571">
    <property type="entry name" value="CBS"/>
    <property type="match status" value="2"/>
</dbReference>
<dbReference type="AlphaFoldDB" id="A0A401G4K7"/>
<feature type="domain" description="CBS" evidence="3">
    <location>
        <begin position="82"/>
        <end position="139"/>
    </location>
</feature>
<organism evidence="4 5">
    <name type="scientific">Desulfonema ishimotonii</name>
    <dbReference type="NCBI Taxonomy" id="45657"/>
    <lineage>
        <taxon>Bacteria</taxon>
        <taxon>Pseudomonadati</taxon>
        <taxon>Thermodesulfobacteriota</taxon>
        <taxon>Desulfobacteria</taxon>
        <taxon>Desulfobacterales</taxon>
        <taxon>Desulfococcaceae</taxon>
        <taxon>Desulfonema</taxon>
    </lineage>
</organism>
<evidence type="ECO:0000256" key="2">
    <source>
        <dbReference type="PROSITE-ProRule" id="PRU00703"/>
    </source>
</evidence>
<reference evidence="5" key="1">
    <citation type="submission" date="2017-11" db="EMBL/GenBank/DDBJ databases">
        <authorList>
            <person name="Watanabe M."/>
            <person name="Kojima H."/>
        </authorList>
    </citation>
    <scope>NUCLEOTIDE SEQUENCE [LARGE SCALE GENOMIC DNA]</scope>
    <source>
        <strain evidence="5">Tokyo 01</strain>
    </source>
</reference>
<sequence length="226" mass="25093">MYVGRVMHTDLVTISPDTPLSKAKDIVDEKKIAHLLIVDRKGDLRGLLSDRDIKRSWASPATTLSVHELNYLLEKVTVDMVMVKKIISVSPDTTIERAAQIMQENRISALPVVRDGTLAGIITTTDVMGVLLEAIGIDRGDSTRFEVLAEWNRIGVVAEITGILKAEEINIRSLFVWPDRDHSDMNHLVMRVGAETGEKAISSLREKGFRVLTEYVADITPCLSSE</sequence>
<dbReference type="RefSeq" id="WP_124331131.1">
    <property type="nucleotide sequence ID" value="NZ_BEXT01000001.1"/>
</dbReference>
<keyword evidence="1" id="KW-0677">Repeat</keyword>
<dbReference type="Gene3D" id="3.30.2130.10">
    <property type="entry name" value="VC0802-like"/>
    <property type="match status" value="1"/>
</dbReference>
<dbReference type="PANTHER" id="PTHR48108:SF26">
    <property type="entry name" value="CBS DOMAIN-CONTAINING PROTEIN DDB_G0289609"/>
    <property type="match status" value="1"/>
</dbReference>
<dbReference type="InterPro" id="IPR051462">
    <property type="entry name" value="CBS_domain-containing"/>
</dbReference>
<comment type="caution">
    <text evidence="4">The sequence shown here is derived from an EMBL/GenBank/DDBJ whole genome shotgun (WGS) entry which is preliminary data.</text>
</comment>
<dbReference type="SUPFAM" id="SSF54631">
    <property type="entry name" value="CBS-domain pair"/>
    <property type="match status" value="1"/>
</dbReference>
<feature type="domain" description="CBS" evidence="3">
    <location>
        <begin position="7"/>
        <end position="63"/>
    </location>
</feature>
<dbReference type="SUPFAM" id="SSF55021">
    <property type="entry name" value="ACT-like"/>
    <property type="match status" value="1"/>
</dbReference>
<accession>A0A401G4K7</accession>
<dbReference type="EMBL" id="BEXT01000001">
    <property type="protein sequence ID" value="GBC64131.1"/>
    <property type="molecule type" value="Genomic_DNA"/>
</dbReference>
<dbReference type="OrthoDB" id="9802114at2"/>
<gene>
    <name evidence="4" type="ORF">DENIS_5149</name>
</gene>
<dbReference type="PANTHER" id="PTHR48108">
    <property type="entry name" value="CBS DOMAIN-CONTAINING PROTEIN CBSX2, CHLOROPLASTIC"/>
    <property type="match status" value="1"/>
</dbReference>
<evidence type="ECO:0000256" key="1">
    <source>
        <dbReference type="ARBA" id="ARBA00022737"/>
    </source>
</evidence>
<name>A0A401G4K7_9BACT</name>
<dbReference type="InterPro" id="IPR000644">
    <property type="entry name" value="CBS_dom"/>
</dbReference>